<dbReference type="RefSeq" id="WP_068841060.1">
    <property type="nucleotide sequence ID" value="NZ_FRBT01000001.1"/>
</dbReference>
<evidence type="ECO:0000313" key="2">
    <source>
        <dbReference type="EMBL" id="SHL33536.1"/>
    </source>
</evidence>
<evidence type="ECO:0000259" key="1">
    <source>
        <dbReference type="PROSITE" id="PS51186"/>
    </source>
</evidence>
<evidence type="ECO:0000313" key="3">
    <source>
        <dbReference type="Proteomes" id="UP000184028"/>
    </source>
</evidence>
<dbReference type="OrthoDB" id="7356080at2"/>
<dbReference type="NCBIfam" id="NF043067">
    <property type="entry name" value="AAC_6p_group_E"/>
    <property type="match status" value="1"/>
</dbReference>
<dbReference type="EMBL" id="FRBT01000001">
    <property type="protein sequence ID" value="SHL33536.1"/>
    <property type="molecule type" value="Genomic_DNA"/>
</dbReference>
<dbReference type="InterPro" id="IPR016181">
    <property type="entry name" value="Acyl_CoA_acyltransferase"/>
</dbReference>
<gene>
    <name evidence="2" type="ORF">SAMN05444484_1011146</name>
</gene>
<keyword evidence="3" id="KW-1185">Reference proteome</keyword>
<dbReference type="PROSITE" id="PS51186">
    <property type="entry name" value="GNAT"/>
    <property type="match status" value="1"/>
</dbReference>
<dbReference type="PANTHER" id="PTHR43072:SF60">
    <property type="entry name" value="L-2,4-DIAMINOBUTYRIC ACID ACETYLTRANSFERASE"/>
    <property type="match status" value="1"/>
</dbReference>
<dbReference type="PANTHER" id="PTHR43072">
    <property type="entry name" value="N-ACETYLTRANSFERASE"/>
    <property type="match status" value="1"/>
</dbReference>
<accession>A0A1M6ZSX8</accession>
<reference evidence="3" key="1">
    <citation type="submission" date="2016-11" db="EMBL/GenBank/DDBJ databases">
        <authorList>
            <person name="Varghese N."/>
            <person name="Submissions S."/>
        </authorList>
    </citation>
    <scope>NUCLEOTIDE SEQUENCE [LARGE SCALE GENOMIC DNA]</scope>
    <source>
        <strain evidence="3">DSM 24724</strain>
    </source>
</reference>
<sequence>MEELSTDNLKHLIELVLEFWDDCEFEEEFENYKAIIGSTNEICYLYKAQEHYVGFLHISIRNDYVEGATDLPIAYLEAIYVKPDYQKQGIAKKMIDFAENWCREKGYKQLASDTSTTNNASIDFHKKIGFTEVERIVCFIKDL</sequence>
<proteinExistence type="predicted"/>
<dbReference type="InterPro" id="IPR000182">
    <property type="entry name" value="GNAT_dom"/>
</dbReference>
<dbReference type="Proteomes" id="UP000184028">
    <property type="component" value="Unassembled WGS sequence"/>
</dbReference>
<keyword evidence="2" id="KW-0808">Transferase</keyword>
<dbReference type="STRING" id="946677.SAMN05444484_1011146"/>
<dbReference type="Pfam" id="PF00583">
    <property type="entry name" value="Acetyltransf_1"/>
    <property type="match status" value="1"/>
</dbReference>
<feature type="domain" description="N-acetyltransferase" evidence="1">
    <location>
        <begin position="1"/>
        <end position="143"/>
    </location>
</feature>
<protein>
    <submittedName>
        <fullName evidence="2">Aminoglycoside 6'-N-acetyltransferase I</fullName>
    </submittedName>
</protein>
<dbReference type="GO" id="GO:0016747">
    <property type="term" value="F:acyltransferase activity, transferring groups other than amino-acyl groups"/>
    <property type="evidence" value="ECO:0007669"/>
    <property type="project" value="InterPro"/>
</dbReference>
<dbReference type="CDD" id="cd04301">
    <property type="entry name" value="NAT_SF"/>
    <property type="match status" value="1"/>
</dbReference>
<dbReference type="Gene3D" id="3.40.630.30">
    <property type="match status" value="1"/>
</dbReference>
<name>A0A1M6ZSX8_9FLAO</name>
<dbReference type="SUPFAM" id="SSF55729">
    <property type="entry name" value="Acyl-CoA N-acyltransferases (Nat)"/>
    <property type="match status" value="1"/>
</dbReference>
<organism evidence="2 3">
    <name type="scientific">Flavobacterium chilense</name>
    <dbReference type="NCBI Taxonomy" id="946677"/>
    <lineage>
        <taxon>Bacteria</taxon>
        <taxon>Pseudomonadati</taxon>
        <taxon>Bacteroidota</taxon>
        <taxon>Flavobacteriia</taxon>
        <taxon>Flavobacteriales</taxon>
        <taxon>Flavobacteriaceae</taxon>
        <taxon>Flavobacterium</taxon>
    </lineage>
</organism>
<dbReference type="AlphaFoldDB" id="A0A1M6ZSX8"/>